<feature type="region of interest" description="Disordered" evidence="4">
    <location>
        <begin position="340"/>
        <end position="359"/>
    </location>
</feature>
<dbReference type="InterPro" id="IPR018060">
    <property type="entry name" value="HTH_AraC"/>
</dbReference>
<dbReference type="InterPro" id="IPR035418">
    <property type="entry name" value="AraC-bd_2"/>
</dbReference>
<name>W5WC28_9PSEU</name>
<keyword evidence="7" id="KW-1185">Reference proteome</keyword>
<evidence type="ECO:0000259" key="5">
    <source>
        <dbReference type="PROSITE" id="PS01124"/>
    </source>
</evidence>
<dbReference type="Pfam" id="PF14525">
    <property type="entry name" value="AraC_binding_2"/>
    <property type="match status" value="1"/>
</dbReference>
<keyword evidence="2" id="KW-0238">DNA-binding</keyword>
<dbReference type="InterPro" id="IPR009057">
    <property type="entry name" value="Homeodomain-like_sf"/>
</dbReference>
<dbReference type="KEGG" id="kal:KALB_4729"/>
<dbReference type="SUPFAM" id="SSF46689">
    <property type="entry name" value="Homeodomain-like"/>
    <property type="match status" value="1"/>
</dbReference>
<dbReference type="PANTHER" id="PTHR46796:SF12">
    <property type="entry name" value="HTH-TYPE DNA-BINDING TRANSCRIPTIONAL ACTIVATOR EUTR"/>
    <property type="match status" value="1"/>
</dbReference>
<dbReference type="PROSITE" id="PS01124">
    <property type="entry name" value="HTH_ARAC_FAMILY_2"/>
    <property type="match status" value="1"/>
</dbReference>
<reference evidence="6 7" key="1">
    <citation type="journal article" date="2014" name="BMC Genomics">
        <title>Complete genome sequence of producer of the glycopeptide antibiotic Aculeximycin Kutzneria albida DSM 43870T, a representative of minor genus of Pseudonocardiaceae.</title>
        <authorList>
            <person name="Rebets Y."/>
            <person name="Tokovenko B."/>
            <person name="Lushchyk I."/>
            <person name="Ruckert C."/>
            <person name="Zaburannyi N."/>
            <person name="Bechthold A."/>
            <person name="Kalinowski J."/>
            <person name="Luzhetskyy A."/>
        </authorList>
    </citation>
    <scope>NUCLEOTIDE SEQUENCE [LARGE SCALE GENOMIC DNA]</scope>
    <source>
        <strain evidence="6">DSM 43870</strain>
    </source>
</reference>
<dbReference type="GO" id="GO:0043565">
    <property type="term" value="F:sequence-specific DNA binding"/>
    <property type="evidence" value="ECO:0007669"/>
    <property type="project" value="InterPro"/>
</dbReference>
<keyword evidence="3" id="KW-0804">Transcription</keyword>
<dbReference type="Pfam" id="PF12833">
    <property type="entry name" value="HTH_18"/>
    <property type="match status" value="1"/>
</dbReference>
<accession>W5WC28</accession>
<dbReference type="SMART" id="SM00342">
    <property type="entry name" value="HTH_ARAC"/>
    <property type="match status" value="1"/>
</dbReference>
<evidence type="ECO:0000256" key="4">
    <source>
        <dbReference type="SAM" id="MobiDB-lite"/>
    </source>
</evidence>
<dbReference type="HOGENOM" id="CLU_047930_1_0_11"/>
<feature type="domain" description="HTH araC/xylS-type" evidence="5">
    <location>
        <begin position="245"/>
        <end position="347"/>
    </location>
</feature>
<dbReference type="STRING" id="1449976.KALB_4729"/>
<dbReference type="InterPro" id="IPR050204">
    <property type="entry name" value="AraC_XylS_family_regulators"/>
</dbReference>
<dbReference type="AlphaFoldDB" id="W5WC28"/>
<dbReference type="Gene3D" id="1.10.10.60">
    <property type="entry name" value="Homeodomain-like"/>
    <property type="match status" value="1"/>
</dbReference>
<gene>
    <name evidence="6" type="ORF">KALB_4729</name>
</gene>
<proteinExistence type="predicted"/>
<sequence>MPHIPPGWRAAVLPTGIAAKGNAAVPAHHALLPVDHFDLTTSDPEVARATLNKLSVPNRIVYPDTEGFTMRLRQCGVGELCVHQVWVTGSVSLDTDPFPRGVLGFLRAGRWSGATRREELRGRAGLTYALPPQDAGVYTLQESDCYLLMLPAGTVRRVAFEQYGQDQVHFAGMAPSNTAMQDHWWATGEFARQQLCAPHSPLREPLVHTQLVTLLATIALATFPNTTMTLDYLPGPGSVGPAALRRAVAFIDAHADQPLTLSAIAAAARVSPRGLRDAFRRHRGTTPMGYLRQARLHHAHQDLLTADPTRGDTIAAIAHRWGFTTPAQFAARYHATYGHPPHTDLAQPSPSTARGPSWA</sequence>
<dbReference type="eggNOG" id="COG2207">
    <property type="taxonomic scope" value="Bacteria"/>
</dbReference>
<evidence type="ECO:0000256" key="2">
    <source>
        <dbReference type="ARBA" id="ARBA00023125"/>
    </source>
</evidence>
<feature type="compositionally biased region" description="Polar residues" evidence="4">
    <location>
        <begin position="346"/>
        <end position="359"/>
    </location>
</feature>
<evidence type="ECO:0000256" key="1">
    <source>
        <dbReference type="ARBA" id="ARBA00023015"/>
    </source>
</evidence>
<dbReference type="Proteomes" id="UP000019225">
    <property type="component" value="Chromosome"/>
</dbReference>
<dbReference type="EMBL" id="CP007155">
    <property type="protein sequence ID" value="AHH98091.1"/>
    <property type="molecule type" value="Genomic_DNA"/>
</dbReference>
<keyword evidence="1" id="KW-0805">Transcription regulation</keyword>
<protein>
    <recommendedName>
        <fullName evidence="5">HTH araC/xylS-type domain-containing protein</fullName>
    </recommendedName>
</protein>
<dbReference type="PATRIC" id="fig|1449976.3.peg.4763"/>
<dbReference type="RefSeq" id="WP_081789462.1">
    <property type="nucleotide sequence ID" value="NZ_CP007155.1"/>
</dbReference>
<dbReference type="PANTHER" id="PTHR46796">
    <property type="entry name" value="HTH-TYPE TRANSCRIPTIONAL ACTIVATOR RHAS-RELATED"/>
    <property type="match status" value="1"/>
</dbReference>
<evidence type="ECO:0000256" key="3">
    <source>
        <dbReference type="ARBA" id="ARBA00023163"/>
    </source>
</evidence>
<dbReference type="GO" id="GO:0003700">
    <property type="term" value="F:DNA-binding transcription factor activity"/>
    <property type="evidence" value="ECO:0007669"/>
    <property type="project" value="InterPro"/>
</dbReference>
<evidence type="ECO:0000313" key="7">
    <source>
        <dbReference type="Proteomes" id="UP000019225"/>
    </source>
</evidence>
<evidence type="ECO:0000313" key="6">
    <source>
        <dbReference type="EMBL" id="AHH98091.1"/>
    </source>
</evidence>
<organism evidence="6 7">
    <name type="scientific">Kutzneria albida DSM 43870</name>
    <dbReference type="NCBI Taxonomy" id="1449976"/>
    <lineage>
        <taxon>Bacteria</taxon>
        <taxon>Bacillati</taxon>
        <taxon>Actinomycetota</taxon>
        <taxon>Actinomycetes</taxon>
        <taxon>Pseudonocardiales</taxon>
        <taxon>Pseudonocardiaceae</taxon>
        <taxon>Kutzneria</taxon>
    </lineage>
</organism>